<dbReference type="NCBIfam" id="TIGR00094">
    <property type="entry name" value="tRNA_TruD_broad"/>
    <property type="match status" value="1"/>
</dbReference>
<dbReference type="Pfam" id="PF01142">
    <property type="entry name" value="TruD"/>
    <property type="match status" value="1"/>
</dbReference>
<gene>
    <name evidence="7" type="ORF">RN001_003853</name>
</gene>
<feature type="region of interest" description="Disordered" evidence="5">
    <location>
        <begin position="657"/>
        <end position="685"/>
    </location>
</feature>
<evidence type="ECO:0000256" key="5">
    <source>
        <dbReference type="SAM" id="MobiDB-lite"/>
    </source>
</evidence>
<accession>A0AAN7SL17</accession>
<dbReference type="PIRSF" id="PIRSF037016">
    <property type="entry name" value="Pseudouridin_synth_euk_prd"/>
    <property type="match status" value="1"/>
</dbReference>
<dbReference type="Proteomes" id="UP001353858">
    <property type="component" value="Unassembled WGS sequence"/>
</dbReference>
<name>A0AAN7SL17_9COLE</name>
<reference evidence="8" key="1">
    <citation type="submission" date="2023-01" db="EMBL/GenBank/DDBJ databases">
        <title>Key to firefly adult light organ development and bioluminescence: homeobox transcription factors regulate luciferase expression and transportation to peroxisome.</title>
        <authorList>
            <person name="Fu X."/>
        </authorList>
    </citation>
    <scope>NUCLEOTIDE SEQUENCE [LARGE SCALE GENOMIC DNA]</scope>
</reference>
<evidence type="ECO:0000259" key="6">
    <source>
        <dbReference type="PROSITE" id="PS50984"/>
    </source>
</evidence>
<dbReference type="PANTHER" id="PTHR13326">
    <property type="entry name" value="TRNA PSEUDOURIDINE SYNTHASE D"/>
    <property type="match status" value="1"/>
</dbReference>
<dbReference type="GO" id="GO:0003723">
    <property type="term" value="F:RNA binding"/>
    <property type="evidence" value="ECO:0007669"/>
    <property type="project" value="InterPro"/>
</dbReference>
<feature type="domain" description="TRUD" evidence="6">
    <location>
        <begin position="302"/>
        <end position="534"/>
    </location>
</feature>
<sequence>MPFRGGKRRRRNYNNEKFKRPKVFNSHPNNKQFFSKESLTEKEVGITEYLTDLEGFSGIIKARYSDFHVNEINNSGEIAKLTDISPPDFRQVPVNTSCENTTVLPEETWEKIKQIASREDAEPVEIDASSLTKEERTVIHEHITRIYGGKIIAHTEVKDDKSKIIRFRKHTSNRGVDKRLQWPNGKGVYVYFLLYKEAMDTLEATYKISDCLKMKSGAFTYAGVKDKRAKTTQWFCVKKVAPQTLINKTQFLRNIHIGNITFHDEPLKLGHLKGNRFRVALRNVTANENTINRALESLKTIGFINYYGLQRFGSDKEVPTYKIGIALLRGQWKEACSLILDPKSSEDPGSEIAQAKRVFQETSNSELANKEFSKWYNKCVESKLLIGFNKNHKNDYVNALENIPRNMRLLYIHSFQSFIWNQLVSRRIKEFGMNPIVGDLVLVSEDIVTTADVLDEEEVSNRQEVKVLTEADLGAYSIYDVVLPLPGYDIKYPENIVKTWYKDVLEEHDLSLELPKQKVRTYNISGAYRKILAHVNNLSWKTLRYNHPNDVLIRSDYEELIGNAEPKDNPQGQYTGLVLDFCLDSSCYATMVLREILKIDTSTSQQSKLNDYHADQVPKIIVTTDEDVSSSVTDSLLFNTATYEEFKQQINAIELTTEKHKSEDDAGNNSKKLKTSEEDDSANLV</sequence>
<dbReference type="Gene3D" id="3.30.2350.20">
    <property type="entry name" value="TruD, catalytic domain"/>
    <property type="match status" value="2"/>
</dbReference>
<organism evidence="7 8">
    <name type="scientific">Aquatica leii</name>
    <dbReference type="NCBI Taxonomy" id="1421715"/>
    <lineage>
        <taxon>Eukaryota</taxon>
        <taxon>Metazoa</taxon>
        <taxon>Ecdysozoa</taxon>
        <taxon>Arthropoda</taxon>
        <taxon>Hexapoda</taxon>
        <taxon>Insecta</taxon>
        <taxon>Pterygota</taxon>
        <taxon>Neoptera</taxon>
        <taxon>Endopterygota</taxon>
        <taxon>Coleoptera</taxon>
        <taxon>Polyphaga</taxon>
        <taxon>Elateriformia</taxon>
        <taxon>Elateroidea</taxon>
        <taxon>Lampyridae</taxon>
        <taxon>Luciolinae</taxon>
        <taxon>Aquatica</taxon>
    </lineage>
</organism>
<evidence type="ECO:0000256" key="4">
    <source>
        <dbReference type="ARBA" id="ARBA00036943"/>
    </source>
</evidence>
<dbReference type="EMBL" id="JARPUR010000001">
    <property type="protein sequence ID" value="KAK4887582.1"/>
    <property type="molecule type" value="Genomic_DNA"/>
</dbReference>
<dbReference type="SUPFAM" id="SSF55120">
    <property type="entry name" value="Pseudouridine synthase"/>
    <property type="match status" value="1"/>
</dbReference>
<protein>
    <recommendedName>
        <fullName evidence="6">TRUD domain-containing protein</fullName>
    </recommendedName>
</protein>
<comment type="catalytic activity">
    <reaction evidence="4">
        <text>a uridine in tRNA = a pseudouridine in tRNA</text>
        <dbReference type="Rhea" id="RHEA:54572"/>
        <dbReference type="Rhea" id="RHEA-COMP:13339"/>
        <dbReference type="Rhea" id="RHEA-COMP:13934"/>
        <dbReference type="ChEBI" id="CHEBI:65314"/>
        <dbReference type="ChEBI" id="CHEBI:65315"/>
    </reaction>
</comment>
<dbReference type="CDD" id="cd02576">
    <property type="entry name" value="PseudoU_synth_ScPUS7"/>
    <property type="match status" value="1"/>
</dbReference>
<proteinExistence type="inferred from homology"/>
<dbReference type="InterPro" id="IPR001656">
    <property type="entry name" value="PsdUridine_synth_TruD"/>
</dbReference>
<evidence type="ECO:0000256" key="2">
    <source>
        <dbReference type="ARBA" id="ARBA00022694"/>
    </source>
</evidence>
<keyword evidence="2" id="KW-0819">tRNA processing</keyword>
<dbReference type="AlphaFoldDB" id="A0AAN7SL17"/>
<evidence type="ECO:0000256" key="1">
    <source>
        <dbReference type="ARBA" id="ARBA00007953"/>
    </source>
</evidence>
<feature type="compositionally biased region" description="Basic residues" evidence="5">
    <location>
        <begin position="1"/>
        <end position="12"/>
    </location>
</feature>
<comment type="caution">
    <text evidence="7">The sequence shown here is derived from an EMBL/GenBank/DDBJ whole genome shotgun (WGS) entry which is preliminary data.</text>
</comment>
<dbReference type="PROSITE" id="PS50984">
    <property type="entry name" value="TRUD"/>
    <property type="match status" value="1"/>
</dbReference>
<feature type="region of interest" description="Disordered" evidence="5">
    <location>
        <begin position="1"/>
        <end position="24"/>
    </location>
</feature>
<evidence type="ECO:0000256" key="3">
    <source>
        <dbReference type="ARBA" id="ARBA00023235"/>
    </source>
</evidence>
<dbReference type="InterPro" id="IPR011760">
    <property type="entry name" value="PsdUridine_synth_TruD_insert"/>
</dbReference>
<dbReference type="GO" id="GO:0009982">
    <property type="term" value="F:pseudouridine synthase activity"/>
    <property type="evidence" value="ECO:0007669"/>
    <property type="project" value="InterPro"/>
</dbReference>
<evidence type="ECO:0000313" key="8">
    <source>
        <dbReference type="Proteomes" id="UP001353858"/>
    </source>
</evidence>
<dbReference type="InterPro" id="IPR020103">
    <property type="entry name" value="PsdUridine_synth_cat_dom_sf"/>
</dbReference>
<evidence type="ECO:0000313" key="7">
    <source>
        <dbReference type="EMBL" id="KAK4887582.1"/>
    </source>
</evidence>
<dbReference type="InterPro" id="IPR042214">
    <property type="entry name" value="TruD_catalytic"/>
</dbReference>
<comment type="similarity">
    <text evidence="1">Belongs to the pseudouridine synthase TruD family.</text>
</comment>
<keyword evidence="8" id="KW-1185">Reference proteome</keyword>
<dbReference type="GO" id="GO:0008033">
    <property type="term" value="P:tRNA processing"/>
    <property type="evidence" value="ECO:0007669"/>
    <property type="project" value="UniProtKB-KW"/>
</dbReference>
<dbReference type="GO" id="GO:0001522">
    <property type="term" value="P:pseudouridine synthesis"/>
    <property type="evidence" value="ECO:0007669"/>
    <property type="project" value="InterPro"/>
</dbReference>
<keyword evidence="3" id="KW-0413">Isomerase</keyword>
<dbReference type="PANTHER" id="PTHR13326:SF31">
    <property type="entry name" value="PSEUDOURIDYLATE SYNTHASE 7 HOMOLOG"/>
    <property type="match status" value="1"/>
</dbReference>
<dbReference type="GO" id="GO:0005634">
    <property type="term" value="C:nucleus"/>
    <property type="evidence" value="ECO:0007669"/>
    <property type="project" value="TreeGrafter"/>
</dbReference>